<protein>
    <submittedName>
        <fullName evidence="1">Uncharacterized protein</fullName>
    </submittedName>
</protein>
<dbReference type="SUPFAM" id="SSF50998">
    <property type="entry name" value="Quinoprotein alcohol dehydrogenase-like"/>
    <property type="match status" value="1"/>
</dbReference>
<dbReference type="PROSITE" id="PS51257">
    <property type="entry name" value="PROKAR_LIPOPROTEIN"/>
    <property type="match status" value="1"/>
</dbReference>
<dbReference type="InterPro" id="IPR011047">
    <property type="entry name" value="Quinoprotein_ADH-like_sf"/>
</dbReference>
<dbReference type="EMBL" id="BMIC01000007">
    <property type="protein sequence ID" value="GFZ93144.1"/>
    <property type="molecule type" value="Genomic_DNA"/>
</dbReference>
<evidence type="ECO:0000313" key="1">
    <source>
        <dbReference type="EMBL" id="GFZ93144.1"/>
    </source>
</evidence>
<reference evidence="1 2" key="1">
    <citation type="journal article" date="2014" name="Int. J. Syst. Evol. Microbiol.">
        <title>Complete genome sequence of Corynebacterium casei LMG S-19264T (=DSM 44701T), isolated from a smear-ripened cheese.</title>
        <authorList>
            <consortium name="US DOE Joint Genome Institute (JGI-PGF)"/>
            <person name="Walter F."/>
            <person name="Albersmeier A."/>
            <person name="Kalinowski J."/>
            <person name="Ruckert C."/>
        </authorList>
    </citation>
    <scope>NUCLEOTIDE SEQUENCE [LARGE SCALE GENOMIC DNA]</scope>
    <source>
        <strain evidence="1 2">CGMCC 1.15295</strain>
    </source>
</reference>
<dbReference type="AlphaFoldDB" id="A0A8J2TSM1"/>
<keyword evidence="2" id="KW-1185">Reference proteome</keyword>
<sequence length="811" mass="92049">MRNIWFLLSFVLLVFSCDNDKIHHSNLISLAPQNSSIIIKTNSVEGLNSALKNNSLFKAISKYDKINVLEKKLSYLKYLKPADRLLITLGKDSNDSLQISIISKYHDRLFNIDSLKDKTVETISTKNYSITKTTLNNQILYSVIKDSIFFASNDKQLVETAFDKKEIDSELIKVYNTANSKSSLSILINSKNKKLIPSLFLTEKLNSNSLTNYMLLDADVTQDQLLFNGITKAVDSSKSLINVFKNTIPQEIQTSKICPQDIDGYMSFTFNDFKTFNDNLIKYKKRDTSLTPTSVFDAASEIGVMYKDDKRAIVMYSLDVLATQDALLSRNSIDTFREVDIYPYDNPKLFSDYLSPFVNFQNATTYFSIDDFIVFSDDVDFLKDIISNYQNNTTLHESVAYANIMKSLSDEASLFTYANSNSLNKIFNSNFNEDLSLEIDTYKASAIQFIYDTDFAHVNAIIKKNKSKSVANSVSEDFSIKLDAAILTNPQFVDNHTNNQKDIVVQDINNNLYLISNDGKVLWKKQLDSKILGTIEQIDILKNGKFQLVFATTNRVFVLDRNGKDVSPFPLKFKDNITQQLSVFDYDNNKDYRFLVTQGKALLMYDKQGKAVSGFTFKKAEGKISTQPKHFRIGKKDYIVFAQGNELEIIDRVGKTRINVKNNITFSGNDIYLYNNKFTTSNSKGDLIQIDENGKLISTSLSLKEKHAITTTSKTLVTLSENVLKIKSSTVDLEFGDYTAPKIFYLNDKIYVSVTDLQSKKVYLFDSLGKPIDNFPLYGNSTIELANIDKERGLEFVVKGDSDTIIVYQIN</sequence>
<name>A0A8J2TSM1_9FLAO</name>
<gene>
    <name evidence="1" type="ORF">GCM10011531_26490</name>
</gene>
<comment type="caution">
    <text evidence="1">The sequence shown here is derived from an EMBL/GenBank/DDBJ whole genome shotgun (WGS) entry which is preliminary data.</text>
</comment>
<evidence type="ECO:0000313" key="2">
    <source>
        <dbReference type="Proteomes" id="UP000598120"/>
    </source>
</evidence>
<dbReference type="Proteomes" id="UP000598120">
    <property type="component" value="Unassembled WGS sequence"/>
</dbReference>
<organism evidence="1 2">
    <name type="scientific">Aquaticitalea lipolytica</name>
    <dbReference type="NCBI Taxonomy" id="1247562"/>
    <lineage>
        <taxon>Bacteria</taxon>
        <taxon>Pseudomonadati</taxon>
        <taxon>Bacteroidota</taxon>
        <taxon>Flavobacteriia</taxon>
        <taxon>Flavobacteriales</taxon>
        <taxon>Flavobacteriaceae</taxon>
        <taxon>Aquaticitalea</taxon>
    </lineage>
</organism>
<proteinExistence type="predicted"/>
<dbReference type="RefSeq" id="WP_188606878.1">
    <property type="nucleotide sequence ID" value="NZ_BMIC01000007.1"/>
</dbReference>
<accession>A0A8J2TSM1</accession>